<evidence type="ECO:0000256" key="4">
    <source>
        <dbReference type="ARBA" id="ARBA00022777"/>
    </source>
</evidence>
<evidence type="ECO:0000256" key="5">
    <source>
        <dbReference type="ARBA" id="ARBA00022840"/>
    </source>
</evidence>
<evidence type="ECO:0000256" key="3">
    <source>
        <dbReference type="ARBA" id="ARBA00022741"/>
    </source>
</evidence>
<dbReference type="EMBL" id="CP028901">
    <property type="protein sequence ID" value="AWB35392.1"/>
    <property type="molecule type" value="Genomic_DNA"/>
</dbReference>
<evidence type="ECO:0000256" key="2">
    <source>
        <dbReference type="ARBA" id="ARBA00022679"/>
    </source>
</evidence>
<dbReference type="Pfam" id="PF00294">
    <property type="entry name" value="PfkB"/>
    <property type="match status" value="1"/>
</dbReference>
<comment type="similarity">
    <text evidence="1">Belongs to the carbohydrate kinase PfkB family.</text>
</comment>
<keyword evidence="8" id="KW-1185">Reference proteome</keyword>
<organism evidence="7 8">
    <name type="scientific">Orrella marina</name>
    <dbReference type="NCBI Taxonomy" id="2163011"/>
    <lineage>
        <taxon>Bacteria</taxon>
        <taxon>Pseudomonadati</taxon>
        <taxon>Pseudomonadota</taxon>
        <taxon>Betaproteobacteria</taxon>
        <taxon>Burkholderiales</taxon>
        <taxon>Alcaligenaceae</taxon>
        <taxon>Orrella</taxon>
    </lineage>
</organism>
<evidence type="ECO:0000256" key="1">
    <source>
        <dbReference type="ARBA" id="ARBA00010688"/>
    </source>
</evidence>
<dbReference type="SUPFAM" id="SSF53613">
    <property type="entry name" value="Ribokinase-like"/>
    <property type="match status" value="1"/>
</dbReference>
<evidence type="ECO:0000313" key="8">
    <source>
        <dbReference type="Proteomes" id="UP000244571"/>
    </source>
</evidence>
<feature type="domain" description="Carbohydrate kinase PfkB" evidence="6">
    <location>
        <begin position="23"/>
        <end position="248"/>
    </location>
</feature>
<accession>A0A2R4XNK1</accession>
<dbReference type="Proteomes" id="UP000244571">
    <property type="component" value="Chromosome"/>
</dbReference>
<keyword evidence="2" id="KW-0808">Transferase</keyword>
<dbReference type="OrthoDB" id="9801219at2"/>
<dbReference type="InterPro" id="IPR017583">
    <property type="entry name" value="Tagatose/fructose_Pkinase"/>
</dbReference>
<keyword evidence="4 7" id="KW-0418">Kinase</keyword>
<dbReference type="Gene3D" id="3.40.1190.20">
    <property type="match status" value="1"/>
</dbReference>
<keyword evidence="5" id="KW-0067">ATP-binding</keyword>
<dbReference type="KEGG" id="boz:DBV39_18440"/>
<keyword evidence="3" id="KW-0547">Nucleotide-binding</keyword>
<proteinExistence type="inferred from homology"/>
<evidence type="ECO:0000313" key="7">
    <source>
        <dbReference type="EMBL" id="AWB35392.1"/>
    </source>
</evidence>
<dbReference type="GO" id="GO:0005524">
    <property type="term" value="F:ATP binding"/>
    <property type="evidence" value="ECO:0007669"/>
    <property type="project" value="UniProtKB-KW"/>
</dbReference>
<dbReference type="CDD" id="cd01164">
    <property type="entry name" value="FruK_PfkB_like"/>
    <property type="match status" value="1"/>
</dbReference>
<dbReference type="AlphaFoldDB" id="A0A2R4XNK1"/>
<dbReference type="GO" id="GO:0003872">
    <property type="term" value="F:6-phosphofructokinase activity"/>
    <property type="evidence" value="ECO:0007669"/>
    <property type="project" value="TreeGrafter"/>
</dbReference>
<gene>
    <name evidence="7" type="ORF">DBV39_18440</name>
</gene>
<evidence type="ECO:0000259" key="6">
    <source>
        <dbReference type="Pfam" id="PF00294"/>
    </source>
</evidence>
<name>A0A2R4XNK1_9BURK</name>
<protein>
    <submittedName>
        <fullName evidence="7">Phosphofructokinase</fullName>
    </submittedName>
</protein>
<dbReference type="PANTHER" id="PTHR46566:SF2">
    <property type="entry name" value="ATP-DEPENDENT 6-PHOSPHOFRUCTOKINASE ISOZYME 2"/>
    <property type="match status" value="1"/>
</dbReference>
<reference evidence="7 8" key="1">
    <citation type="submission" date="2018-04" db="EMBL/GenBank/DDBJ databases">
        <title>Bordetella sp. HZ20 isolated from seawater.</title>
        <authorList>
            <person name="Sun C."/>
        </authorList>
    </citation>
    <scope>NUCLEOTIDE SEQUENCE [LARGE SCALE GENOMIC DNA]</scope>
    <source>
        <strain evidence="7 8">HZ20</strain>
    </source>
</reference>
<dbReference type="InterPro" id="IPR011611">
    <property type="entry name" value="PfkB_dom"/>
</dbReference>
<dbReference type="InterPro" id="IPR029056">
    <property type="entry name" value="Ribokinase-like"/>
</dbReference>
<dbReference type="PANTHER" id="PTHR46566">
    <property type="entry name" value="1-PHOSPHOFRUCTOKINASE-RELATED"/>
    <property type="match status" value="1"/>
</dbReference>
<dbReference type="GO" id="GO:0005829">
    <property type="term" value="C:cytosol"/>
    <property type="evidence" value="ECO:0007669"/>
    <property type="project" value="TreeGrafter"/>
</dbReference>
<sequence>MAFFDKPARTVRILTVTMNPTLDVATRVERLVNHEKLRCDSEAEQVGGGGINVAQVAYSLGARSTAAFTAGGWRGNEIERRLKDDGIDCLAMHIAGESRQCFTVYETSTAQEFRFILPGPSLSENEWQGCLTQIVEAAQSMHWLVLSGSLPPGVPSTFYKQVIDRVRHKGNNSVRIAVDTSGQALKDALTCELDLIKPSREELEQITGQSLTDLDSCLRAGRQLQRQNHIDTLAVSLGSKGRWSARAQTGCTWIPCLSTSPARSGPVTVLWGGLSGRSLMRQIWPNVPAWPPQQPRLPCRLKASSNLTPDRFLNRLRV</sequence>